<feature type="coiled-coil region" evidence="6">
    <location>
        <begin position="52"/>
        <end position="89"/>
    </location>
</feature>
<evidence type="ECO:0000313" key="8">
    <source>
        <dbReference type="EMBL" id="TCP23289.1"/>
    </source>
</evidence>
<dbReference type="InterPro" id="IPR005467">
    <property type="entry name" value="His_kinase_dom"/>
</dbReference>
<gene>
    <name evidence="8" type="ORF">EV195_10913</name>
</gene>
<dbReference type="PANTHER" id="PTHR42878:SF15">
    <property type="entry name" value="BACTERIOPHYTOCHROME"/>
    <property type="match status" value="1"/>
</dbReference>
<evidence type="ECO:0000256" key="2">
    <source>
        <dbReference type="ARBA" id="ARBA00012438"/>
    </source>
</evidence>
<evidence type="ECO:0000259" key="7">
    <source>
        <dbReference type="PROSITE" id="PS50109"/>
    </source>
</evidence>
<keyword evidence="5" id="KW-0418">Kinase</keyword>
<dbReference type="Pfam" id="PF00512">
    <property type="entry name" value="HisKA"/>
    <property type="match status" value="1"/>
</dbReference>
<dbReference type="AlphaFoldDB" id="A0A4R2NNF9"/>
<dbReference type="InterPro" id="IPR036890">
    <property type="entry name" value="HATPase_C_sf"/>
</dbReference>
<dbReference type="InterPro" id="IPR036097">
    <property type="entry name" value="HisK_dim/P_sf"/>
</dbReference>
<dbReference type="SUPFAM" id="SSF47384">
    <property type="entry name" value="Homodimeric domain of signal transducing histidine kinase"/>
    <property type="match status" value="1"/>
</dbReference>
<evidence type="ECO:0000256" key="6">
    <source>
        <dbReference type="SAM" id="Coils"/>
    </source>
</evidence>
<dbReference type="Gene3D" id="3.30.565.10">
    <property type="entry name" value="Histidine kinase-like ATPase, C-terminal domain"/>
    <property type="match status" value="1"/>
</dbReference>
<organism evidence="8 9">
    <name type="scientific">Tenacibaculum skagerrakense</name>
    <dbReference type="NCBI Taxonomy" id="186571"/>
    <lineage>
        <taxon>Bacteria</taxon>
        <taxon>Pseudomonadati</taxon>
        <taxon>Bacteroidota</taxon>
        <taxon>Flavobacteriia</taxon>
        <taxon>Flavobacteriales</taxon>
        <taxon>Flavobacteriaceae</taxon>
        <taxon>Tenacibaculum</taxon>
    </lineage>
</organism>
<evidence type="ECO:0000256" key="3">
    <source>
        <dbReference type="ARBA" id="ARBA00022553"/>
    </source>
</evidence>
<sequence>MNSLLKRQIRKYLPKDVLESGRLEEFLDAINRSYENSDDQFLMLQRATTISSEELSEASDKLKEETKEQRKLIEKLKSVLNTLKAYELEEGTITESSNTLSLLDFIDNQTKEIVKINKQKDKLLYNLERQNQELNDYTHMISHDLVSPLQSIETLTQWLIDDHKEYLNEEGKNHIELIREHVEKIDTLVASIRKYSRIIRTVKTYSDFDLNDVILTIQRELRLPENVKIYIPRSLPTLNGDKYCCKELFINLIDNAVKFNDKENQQIEVGYEESDSYWKFYVKDNGKGIDSAYLEKVFVAFAKLENDYKSAGMGLAIVKKIIDVYQGKVWIESELNKGTTVYFTIKK</sequence>
<dbReference type="PRINTS" id="PR00344">
    <property type="entry name" value="BCTRLSENSOR"/>
</dbReference>
<reference evidence="8 9" key="1">
    <citation type="submission" date="2019-03" db="EMBL/GenBank/DDBJ databases">
        <title>Genomic Encyclopedia of Type Strains, Phase IV (KMG-IV): sequencing the most valuable type-strain genomes for metagenomic binning, comparative biology and taxonomic classification.</title>
        <authorList>
            <person name="Goeker M."/>
        </authorList>
    </citation>
    <scope>NUCLEOTIDE SEQUENCE [LARGE SCALE GENOMIC DNA]</scope>
    <source>
        <strain evidence="8 9">DSM 14836</strain>
    </source>
</reference>
<proteinExistence type="predicted"/>
<dbReference type="GO" id="GO:0000155">
    <property type="term" value="F:phosphorelay sensor kinase activity"/>
    <property type="evidence" value="ECO:0007669"/>
    <property type="project" value="InterPro"/>
</dbReference>
<dbReference type="GO" id="GO:0007234">
    <property type="term" value="P:osmosensory signaling via phosphorelay pathway"/>
    <property type="evidence" value="ECO:0007669"/>
    <property type="project" value="TreeGrafter"/>
</dbReference>
<dbReference type="SMART" id="SM00387">
    <property type="entry name" value="HATPase_c"/>
    <property type="match status" value="1"/>
</dbReference>
<protein>
    <recommendedName>
        <fullName evidence="2">histidine kinase</fullName>
        <ecNumber evidence="2">2.7.13.3</ecNumber>
    </recommendedName>
</protein>
<evidence type="ECO:0000256" key="5">
    <source>
        <dbReference type="ARBA" id="ARBA00022777"/>
    </source>
</evidence>
<accession>A0A4R2NNF9</accession>
<dbReference type="GO" id="GO:0030295">
    <property type="term" value="F:protein kinase activator activity"/>
    <property type="evidence" value="ECO:0007669"/>
    <property type="project" value="TreeGrafter"/>
</dbReference>
<dbReference type="Gene3D" id="1.10.287.130">
    <property type="match status" value="1"/>
</dbReference>
<dbReference type="GO" id="GO:0000156">
    <property type="term" value="F:phosphorelay response regulator activity"/>
    <property type="evidence" value="ECO:0007669"/>
    <property type="project" value="TreeGrafter"/>
</dbReference>
<dbReference type="InterPro" id="IPR003661">
    <property type="entry name" value="HisK_dim/P_dom"/>
</dbReference>
<dbReference type="EC" id="2.7.13.3" evidence="2"/>
<feature type="domain" description="Histidine kinase" evidence="7">
    <location>
        <begin position="140"/>
        <end position="347"/>
    </location>
</feature>
<comment type="caution">
    <text evidence="8">The sequence shown here is derived from an EMBL/GenBank/DDBJ whole genome shotgun (WGS) entry which is preliminary data.</text>
</comment>
<dbReference type="EMBL" id="SLXM01000009">
    <property type="protein sequence ID" value="TCP23289.1"/>
    <property type="molecule type" value="Genomic_DNA"/>
</dbReference>
<dbReference type="Pfam" id="PF02518">
    <property type="entry name" value="HATPase_c"/>
    <property type="match status" value="1"/>
</dbReference>
<evidence type="ECO:0000256" key="4">
    <source>
        <dbReference type="ARBA" id="ARBA00022679"/>
    </source>
</evidence>
<keyword evidence="4" id="KW-0808">Transferase</keyword>
<keyword evidence="6" id="KW-0175">Coiled coil</keyword>
<keyword evidence="3" id="KW-0597">Phosphoprotein</keyword>
<dbReference type="InterPro" id="IPR003594">
    <property type="entry name" value="HATPase_dom"/>
</dbReference>
<name>A0A4R2NNF9_9FLAO</name>
<dbReference type="SUPFAM" id="SSF55874">
    <property type="entry name" value="ATPase domain of HSP90 chaperone/DNA topoisomerase II/histidine kinase"/>
    <property type="match status" value="1"/>
</dbReference>
<dbReference type="CDD" id="cd00082">
    <property type="entry name" value="HisKA"/>
    <property type="match status" value="1"/>
</dbReference>
<evidence type="ECO:0000256" key="1">
    <source>
        <dbReference type="ARBA" id="ARBA00000085"/>
    </source>
</evidence>
<keyword evidence="9" id="KW-1185">Reference proteome</keyword>
<dbReference type="PROSITE" id="PS50109">
    <property type="entry name" value="HIS_KIN"/>
    <property type="match status" value="1"/>
</dbReference>
<dbReference type="RefSeq" id="WP_132795547.1">
    <property type="nucleotide sequence ID" value="NZ_SLXM01000009.1"/>
</dbReference>
<evidence type="ECO:0000313" key="9">
    <source>
        <dbReference type="Proteomes" id="UP000294564"/>
    </source>
</evidence>
<dbReference type="Proteomes" id="UP000294564">
    <property type="component" value="Unassembled WGS sequence"/>
</dbReference>
<comment type="catalytic activity">
    <reaction evidence="1">
        <text>ATP + protein L-histidine = ADP + protein N-phospho-L-histidine.</text>
        <dbReference type="EC" id="2.7.13.3"/>
    </reaction>
</comment>
<dbReference type="InterPro" id="IPR004358">
    <property type="entry name" value="Sig_transdc_His_kin-like_C"/>
</dbReference>
<dbReference type="PANTHER" id="PTHR42878">
    <property type="entry name" value="TWO-COMPONENT HISTIDINE KINASE"/>
    <property type="match status" value="1"/>
</dbReference>
<dbReference type="OrthoDB" id="9781208at2"/>
<dbReference type="InterPro" id="IPR050351">
    <property type="entry name" value="BphY/WalK/GraS-like"/>
</dbReference>